<dbReference type="Proteomes" id="UP000681720">
    <property type="component" value="Unassembled WGS sequence"/>
</dbReference>
<dbReference type="EMBL" id="CAJOBI010156380">
    <property type="protein sequence ID" value="CAF4832851.1"/>
    <property type="molecule type" value="Genomic_DNA"/>
</dbReference>
<evidence type="ECO:0000313" key="4">
    <source>
        <dbReference type="Proteomes" id="UP000681967"/>
    </source>
</evidence>
<dbReference type="Proteomes" id="UP000681967">
    <property type="component" value="Unassembled WGS sequence"/>
</dbReference>
<comment type="caution">
    <text evidence="1">The sequence shown here is derived from an EMBL/GenBank/DDBJ whole genome shotgun (WGS) entry which is preliminary data.</text>
</comment>
<organism evidence="1 4">
    <name type="scientific">Rotaria magnacalcarata</name>
    <dbReference type="NCBI Taxonomy" id="392030"/>
    <lineage>
        <taxon>Eukaryota</taxon>
        <taxon>Metazoa</taxon>
        <taxon>Spiralia</taxon>
        <taxon>Gnathifera</taxon>
        <taxon>Rotifera</taxon>
        <taxon>Eurotatoria</taxon>
        <taxon>Bdelloidea</taxon>
        <taxon>Philodinida</taxon>
        <taxon>Philodinidae</taxon>
        <taxon>Rotaria</taxon>
    </lineage>
</organism>
<dbReference type="EMBL" id="CAJOBH010080368">
    <property type="protein sequence ID" value="CAF4514173.1"/>
    <property type="molecule type" value="Genomic_DNA"/>
</dbReference>
<evidence type="ECO:0000313" key="2">
    <source>
        <dbReference type="EMBL" id="CAF4832851.1"/>
    </source>
</evidence>
<accession>A0A8S2XTQ9</accession>
<dbReference type="EMBL" id="CAJOBJ010211403">
    <property type="protein sequence ID" value="CAF5012039.1"/>
    <property type="molecule type" value="Genomic_DNA"/>
</dbReference>
<dbReference type="Proteomes" id="UP000676336">
    <property type="component" value="Unassembled WGS sequence"/>
</dbReference>
<gene>
    <name evidence="1" type="ORF">BYL167_LOCUS36613</name>
    <name evidence="3" type="ORF">GIL414_LOCUS57933</name>
    <name evidence="2" type="ORF">SMN809_LOCUS48575</name>
</gene>
<sequence>MLSEQTNKTSNDLERETTLLEQLVRLAEERNFAEFPPPGSG</sequence>
<feature type="non-terminal residue" evidence="1">
    <location>
        <position position="1"/>
    </location>
</feature>
<name>A0A8S2XTQ9_9BILA</name>
<evidence type="ECO:0000313" key="3">
    <source>
        <dbReference type="EMBL" id="CAF5012039.1"/>
    </source>
</evidence>
<evidence type="ECO:0000313" key="1">
    <source>
        <dbReference type="EMBL" id="CAF4514173.1"/>
    </source>
</evidence>
<reference evidence="1" key="1">
    <citation type="submission" date="2021-02" db="EMBL/GenBank/DDBJ databases">
        <authorList>
            <person name="Nowell W R."/>
        </authorList>
    </citation>
    <scope>NUCLEOTIDE SEQUENCE</scope>
</reference>
<proteinExistence type="predicted"/>
<protein>
    <submittedName>
        <fullName evidence="1">Uncharacterized protein</fullName>
    </submittedName>
</protein>
<dbReference type="AlphaFoldDB" id="A0A8S2XTQ9"/>